<dbReference type="PANTHER" id="PTHR38790">
    <property type="entry name" value="2EXR DOMAIN-CONTAINING PROTEIN-RELATED"/>
    <property type="match status" value="1"/>
</dbReference>
<sequence length="224" mass="25327">MEQAKSATSNPPSSPIFQRNQAESPLLRLPGEIRNIIYGYAIGGHILQVKDGEIELVPSRVTVRLVEKTEDYDPYLPMGMDGIDASWIFRHNVFHFLNLTAILIAVPLLSPEQKLAISEISIRRLVRCERTTVLGSRAEIFTYHVFGLPGFKMPHIRRLLPNIKRVFLNPQFEEQELVSPIVCGIEGVINVFRLGDKRDKGLQLVEVDILDPTADENMAPKVQF</sequence>
<evidence type="ECO:0000313" key="2">
    <source>
        <dbReference type="Proteomes" id="UP000799324"/>
    </source>
</evidence>
<dbReference type="EMBL" id="MU004532">
    <property type="protein sequence ID" value="KAF2648573.1"/>
    <property type="molecule type" value="Genomic_DNA"/>
</dbReference>
<dbReference type="Proteomes" id="UP000799324">
    <property type="component" value="Unassembled WGS sequence"/>
</dbReference>
<gene>
    <name evidence="1" type="ORF">K491DRAFT_722464</name>
</gene>
<dbReference type="PANTHER" id="PTHR38790:SF4">
    <property type="entry name" value="2EXR DOMAIN-CONTAINING PROTEIN"/>
    <property type="match status" value="1"/>
</dbReference>
<dbReference type="AlphaFoldDB" id="A0A6A6SPP4"/>
<organism evidence="1 2">
    <name type="scientific">Lophiostoma macrostomum CBS 122681</name>
    <dbReference type="NCBI Taxonomy" id="1314788"/>
    <lineage>
        <taxon>Eukaryota</taxon>
        <taxon>Fungi</taxon>
        <taxon>Dikarya</taxon>
        <taxon>Ascomycota</taxon>
        <taxon>Pezizomycotina</taxon>
        <taxon>Dothideomycetes</taxon>
        <taxon>Pleosporomycetidae</taxon>
        <taxon>Pleosporales</taxon>
        <taxon>Lophiostomataceae</taxon>
        <taxon>Lophiostoma</taxon>
    </lineage>
</organism>
<accession>A0A6A6SPP4</accession>
<name>A0A6A6SPP4_9PLEO</name>
<reference evidence="1" key="1">
    <citation type="journal article" date="2020" name="Stud. Mycol.">
        <title>101 Dothideomycetes genomes: a test case for predicting lifestyles and emergence of pathogens.</title>
        <authorList>
            <person name="Haridas S."/>
            <person name="Albert R."/>
            <person name="Binder M."/>
            <person name="Bloem J."/>
            <person name="Labutti K."/>
            <person name="Salamov A."/>
            <person name="Andreopoulos B."/>
            <person name="Baker S."/>
            <person name="Barry K."/>
            <person name="Bills G."/>
            <person name="Bluhm B."/>
            <person name="Cannon C."/>
            <person name="Castanera R."/>
            <person name="Culley D."/>
            <person name="Daum C."/>
            <person name="Ezra D."/>
            <person name="Gonzalez J."/>
            <person name="Henrissat B."/>
            <person name="Kuo A."/>
            <person name="Liang C."/>
            <person name="Lipzen A."/>
            <person name="Lutzoni F."/>
            <person name="Magnuson J."/>
            <person name="Mondo S."/>
            <person name="Nolan M."/>
            <person name="Ohm R."/>
            <person name="Pangilinan J."/>
            <person name="Park H.-J."/>
            <person name="Ramirez L."/>
            <person name="Alfaro M."/>
            <person name="Sun H."/>
            <person name="Tritt A."/>
            <person name="Yoshinaga Y."/>
            <person name="Zwiers L.-H."/>
            <person name="Turgeon B."/>
            <person name="Goodwin S."/>
            <person name="Spatafora J."/>
            <person name="Crous P."/>
            <person name="Grigoriev I."/>
        </authorList>
    </citation>
    <scope>NUCLEOTIDE SEQUENCE</scope>
    <source>
        <strain evidence="1">CBS 122681</strain>
    </source>
</reference>
<dbReference type="OrthoDB" id="5413827at2759"/>
<proteinExistence type="predicted"/>
<evidence type="ECO:0000313" key="1">
    <source>
        <dbReference type="EMBL" id="KAF2648573.1"/>
    </source>
</evidence>
<keyword evidence="2" id="KW-1185">Reference proteome</keyword>
<protein>
    <submittedName>
        <fullName evidence="1">Uncharacterized protein</fullName>
    </submittedName>
</protein>